<accession>A0A327M952</accession>
<dbReference type="PANTHER" id="PTHR43842:SF2">
    <property type="entry name" value="PROPIONYL-COA CARBOXYLASE BETA CHAIN, MITOCHONDRIAL"/>
    <property type="match status" value="1"/>
</dbReference>
<dbReference type="EMBL" id="QLIX01000007">
    <property type="protein sequence ID" value="RAI58824.1"/>
    <property type="molecule type" value="Genomic_DNA"/>
</dbReference>
<dbReference type="Proteomes" id="UP000249065">
    <property type="component" value="Unassembled WGS sequence"/>
</dbReference>
<evidence type="ECO:0000256" key="1">
    <source>
        <dbReference type="SAM" id="MobiDB-lite"/>
    </source>
</evidence>
<dbReference type="AlphaFoldDB" id="A0A327M952"/>
<dbReference type="PROSITE" id="PS50980">
    <property type="entry name" value="COA_CT_NTER"/>
    <property type="match status" value="1"/>
</dbReference>
<proteinExistence type="predicted"/>
<dbReference type="PROSITE" id="PS50989">
    <property type="entry name" value="COA_CT_CTER"/>
    <property type="match status" value="1"/>
</dbReference>
<dbReference type="SUPFAM" id="SSF52096">
    <property type="entry name" value="ClpP/crotonase"/>
    <property type="match status" value="2"/>
</dbReference>
<dbReference type="Gene3D" id="3.90.226.10">
    <property type="entry name" value="2-enoyl-CoA Hydratase, Chain A, domain 1"/>
    <property type="match status" value="2"/>
</dbReference>
<feature type="domain" description="CoA carboxyltransferase C-terminal" evidence="3">
    <location>
        <begin position="294"/>
        <end position="529"/>
    </location>
</feature>
<comment type="caution">
    <text evidence="4">The sequence shown here is derived from an EMBL/GenBank/DDBJ whole genome shotgun (WGS) entry which is preliminary data.</text>
</comment>
<evidence type="ECO:0000259" key="3">
    <source>
        <dbReference type="PROSITE" id="PS50989"/>
    </source>
</evidence>
<protein>
    <submittedName>
        <fullName evidence="4">Acyl-CoA carboxylase</fullName>
    </submittedName>
</protein>
<sequence length="548" mass="56999">MAARPGLDRPVAGDPRGAGELPPLAARRGARMSGGDRLAAVERARAALQDASRGEALARQRGRGKLTARERIAGLLDPGSFRETGGFALAEAEGAGPPPQPADGVVTGTGRIEGRAVAVLAQDFSVAGGSIGRIGTAKTVHAVETAIARGLPLVMLLDGGGHRIQDGQDARSFAHASPLIRTLARASGWVPLVALMLGPGFAAPTNFAGFSDLVVMVRGLSTMGMAGPALVKAATGEALDQEALGGAALQAGAQGLADLAVETEAEALALARRFLGYLPANARAAPPHAPCDDPAERREEALLTLVPEDRRKGFDVREAIAGIADRGSVLELKPRHAANMVTALARLDGRPVGILANQSLRLGGIIDAAAAEKGARFIAFCDAYGLPLVSLIDVPGFLIGSAAERSRLGRRSAKLPFEWAHATVPRISVVLRKGYGLGYIAMAGGRSMEADAAFAWPSAEICAMSIEGSVDIAHRREVEAAPDPAAHRQALIEGIRARTGALRAAEGFGLDDVIDPRDTRARIIEVLRQCETRRHGGLPPKKRAIPPI</sequence>
<evidence type="ECO:0000313" key="4">
    <source>
        <dbReference type="EMBL" id="RAI58824.1"/>
    </source>
</evidence>
<feature type="domain" description="CoA carboxyltransferase N-terminal" evidence="2">
    <location>
        <begin position="34"/>
        <end position="290"/>
    </location>
</feature>
<reference evidence="5" key="1">
    <citation type="submission" date="2018-06" db="EMBL/GenBank/DDBJ databases">
        <authorList>
            <person name="Khan S.A."/>
        </authorList>
    </citation>
    <scope>NUCLEOTIDE SEQUENCE [LARGE SCALE GENOMIC DNA]</scope>
    <source>
        <strain evidence="5">DB-1506</strain>
    </source>
</reference>
<dbReference type="OrthoDB" id="9803706at2"/>
<dbReference type="Pfam" id="PF01039">
    <property type="entry name" value="Carboxyl_trans"/>
    <property type="match status" value="1"/>
</dbReference>
<dbReference type="InterPro" id="IPR034733">
    <property type="entry name" value="AcCoA_carboxyl_beta"/>
</dbReference>
<keyword evidence="5" id="KW-1185">Reference proteome</keyword>
<organism evidence="4 5">
    <name type="scientific">Roseicella frigidaeris</name>
    <dbReference type="NCBI Taxonomy" id="2230885"/>
    <lineage>
        <taxon>Bacteria</taxon>
        <taxon>Pseudomonadati</taxon>
        <taxon>Pseudomonadota</taxon>
        <taxon>Alphaproteobacteria</taxon>
        <taxon>Acetobacterales</taxon>
        <taxon>Roseomonadaceae</taxon>
        <taxon>Roseicella</taxon>
    </lineage>
</organism>
<gene>
    <name evidence="4" type="ORF">DOO78_12175</name>
</gene>
<dbReference type="InterPro" id="IPR011762">
    <property type="entry name" value="COA_CT_N"/>
</dbReference>
<dbReference type="PANTHER" id="PTHR43842">
    <property type="entry name" value="PROPIONYL-COA CARBOXYLASE BETA CHAIN"/>
    <property type="match status" value="1"/>
</dbReference>
<dbReference type="InterPro" id="IPR029045">
    <property type="entry name" value="ClpP/crotonase-like_dom_sf"/>
</dbReference>
<name>A0A327M952_9PROT</name>
<dbReference type="InterPro" id="IPR051047">
    <property type="entry name" value="AccD/PCCB"/>
</dbReference>
<dbReference type="InterPro" id="IPR011763">
    <property type="entry name" value="COA_CT_C"/>
</dbReference>
<dbReference type="GO" id="GO:0004658">
    <property type="term" value="F:propionyl-CoA carboxylase activity"/>
    <property type="evidence" value="ECO:0007669"/>
    <property type="project" value="TreeGrafter"/>
</dbReference>
<evidence type="ECO:0000259" key="2">
    <source>
        <dbReference type="PROSITE" id="PS50980"/>
    </source>
</evidence>
<dbReference type="GO" id="GO:0009317">
    <property type="term" value="C:acetyl-CoA carboxylase complex"/>
    <property type="evidence" value="ECO:0007669"/>
    <property type="project" value="TreeGrafter"/>
</dbReference>
<feature type="region of interest" description="Disordered" evidence="1">
    <location>
        <begin position="1"/>
        <end position="32"/>
    </location>
</feature>
<evidence type="ECO:0000313" key="5">
    <source>
        <dbReference type="Proteomes" id="UP000249065"/>
    </source>
</evidence>